<name>A0A8X6U852_NEPPI</name>
<proteinExistence type="predicted"/>
<feature type="compositionally biased region" description="Basic and acidic residues" evidence="1">
    <location>
        <begin position="89"/>
        <end position="102"/>
    </location>
</feature>
<organism evidence="2 3">
    <name type="scientific">Nephila pilipes</name>
    <name type="common">Giant wood spider</name>
    <name type="synonym">Nephila maculata</name>
    <dbReference type="NCBI Taxonomy" id="299642"/>
    <lineage>
        <taxon>Eukaryota</taxon>
        <taxon>Metazoa</taxon>
        <taxon>Ecdysozoa</taxon>
        <taxon>Arthropoda</taxon>
        <taxon>Chelicerata</taxon>
        <taxon>Arachnida</taxon>
        <taxon>Araneae</taxon>
        <taxon>Araneomorphae</taxon>
        <taxon>Entelegynae</taxon>
        <taxon>Araneoidea</taxon>
        <taxon>Nephilidae</taxon>
        <taxon>Nephila</taxon>
    </lineage>
</organism>
<accession>A0A8X6U852</accession>
<evidence type="ECO:0000313" key="3">
    <source>
        <dbReference type="Proteomes" id="UP000887013"/>
    </source>
</evidence>
<gene>
    <name evidence="2" type="ORF">NPIL_549351</name>
</gene>
<protein>
    <submittedName>
        <fullName evidence="2">Uncharacterized protein</fullName>
    </submittedName>
</protein>
<feature type="region of interest" description="Disordered" evidence="1">
    <location>
        <begin position="70"/>
        <end position="102"/>
    </location>
</feature>
<sequence length="102" mass="12059">MTVKQKRRKISSRKHAECKILYNTFLRNSQPIHSCYPHICFTGSPRSLNLSVPKRCRYLKALLSSAGECEEESRERKKKKERNWGRIFRSGEPETQAKESMW</sequence>
<dbReference type="AlphaFoldDB" id="A0A8X6U852"/>
<keyword evidence="3" id="KW-1185">Reference proteome</keyword>
<comment type="caution">
    <text evidence="2">The sequence shown here is derived from an EMBL/GenBank/DDBJ whole genome shotgun (WGS) entry which is preliminary data.</text>
</comment>
<evidence type="ECO:0000256" key="1">
    <source>
        <dbReference type="SAM" id="MobiDB-lite"/>
    </source>
</evidence>
<dbReference type="Proteomes" id="UP000887013">
    <property type="component" value="Unassembled WGS sequence"/>
</dbReference>
<reference evidence="2" key="1">
    <citation type="submission" date="2020-08" db="EMBL/GenBank/DDBJ databases">
        <title>Multicomponent nature underlies the extraordinary mechanical properties of spider dragline silk.</title>
        <authorList>
            <person name="Kono N."/>
            <person name="Nakamura H."/>
            <person name="Mori M."/>
            <person name="Yoshida Y."/>
            <person name="Ohtoshi R."/>
            <person name="Malay A.D."/>
            <person name="Moran D.A.P."/>
            <person name="Tomita M."/>
            <person name="Numata K."/>
            <person name="Arakawa K."/>
        </authorList>
    </citation>
    <scope>NUCLEOTIDE SEQUENCE</scope>
</reference>
<dbReference type="EMBL" id="BMAW01027483">
    <property type="protein sequence ID" value="GFU02330.1"/>
    <property type="molecule type" value="Genomic_DNA"/>
</dbReference>
<evidence type="ECO:0000313" key="2">
    <source>
        <dbReference type="EMBL" id="GFU02330.1"/>
    </source>
</evidence>
<dbReference type="OrthoDB" id="10533355at2759"/>